<keyword evidence="2" id="KW-1185">Reference proteome</keyword>
<accession>A0AAV5IHX2</accession>
<dbReference type="Proteomes" id="UP001054252">
    <property type="component" value="Unassembled WGS sequence"/>
</dbReference>
<comment type="caution">
    <text evidence="1">The sequence shown here is derived from an EMBL/GenBank/DDBJ whole genome shotgun (WGS) entry which is preliminary data.</text>
</comment>
<dbReference type="EMBL" id="BPVZ01000015">
    <property type="protein sequence ID" value="GKU99949.1"/>
    <property type="molecule type" value="Genomic_DNA"/>
</dbReference>
<protein>
    <submittedName>
        <fullName evidence="1">Uncharacterized protein</fullName>
    </submittedName>
</protein>
<evidence type="ECO:0000313" key="2">
    <source>
        <dbReference type="Proteomes" id="UP001054252"/>
    </source>
</evidence>
<reference evidence="1 2" key="1">
    <citation type="journal article" date="2021" name="Commun. Biol.">
        <title>The genome of Shorea leprosula (Dipterocarpaceae) highlights the ecological relevance of drought in aseasonal tropical rainforests.</title>
        <authorList>
            <person name="Ng K.K.S."/>
            <person name="Kobayashi M.J."/>
            <person name="Fawcett J.A."/>
            <person name="Hatakeyama M."/>
            <person name="Paape T."/>
            <person name="Ng C.H."/>
            <person name="Ang C.C."/>
            <person name="Tnah L.H."/>
            <person name="Lee C.T."/>
            <person name="Nishiyama T."/>
            <person name="Sese J."/>
            <person name="O'Brien M.J."/>
            <person name="Copetti D."/>
            <person name="Mohd Noor M.I."/>
            <person name="Ong R.C."/>
            <person name="Putra M."/>
            <person name="Sireger I.Z."/>
            <person name="Indrioko S."/>
            <person name="Kosugi Y."/>
            <person name="Izuno A."/>
            <person name="Isagi Y."/>
            <person name="Lee S.L."/>
            <person name="Shimizu K.K."/>
        </authorList>
    </citation>
    <scope>NUCLEOTIDE SEQUENCE [LARGE SCALE GENOMIC DNA]</scope>
    <source>
        <strain evidence="1">214</strain>
    </source>
</reference>
<name>A0AAV5IHX2_9ROSI</name>
<evidence type="ECO:0000313" key="1">
    <source>
        <dbReference type="EMBL" id="GKU99949.1"/>
    </source>
</evidence>
<organism evidence="1 2">
    <name type="scientific">Rubroshorea leprosula</name>
    <dbReference type="NCBI Taxonomy" id="152421"/>
    <lineage>
        <taxon>Eukaryota</taxon>
        <taxon>Viridiplantae</taxon>
        <taxon>Streptophyta</taxon>
        <taxon>Embryophyta</taxon>
        <taxon>Tracheophyta</taxon>
        <taxon>Spermatophyta</taxon>
        <taxon>Magnoliopsida</taxon>
        <taxon>eudicotyledons</taxon>
        <taxon>Gunneridae</taxon>
        <taxon>Pentapetalae</taxon>
        <taxon>rosids</taxon>
        <taxon>malvids</taxon>
        <taxon>Malvales</taxon>
        <taxon>Dipterocarpaceae</taxon>
        <taxon>Rubroshorea</taxon>
    </lineage>
</organism>
<gene>
    <name evidence="1" type="ORF">SLEP1_g12723</name>
</gene>
<sequence length="58" mass="6829">MKAETSSIRKKVEEMKSAAEEKKIELELEKLTRDRLLVELQLMQEAEQALREILFLPN</sequence>
<proteinExistence type="predicted"/>
<dbReference type="AlphaFoldDB" id="A0AAV5IHX2"/>